<feature type="transmembrane region" description="Helical" evidence="7">
    <location>
        <begin position="838"/>
        <end position="858"/>
    </location>
</feature>
<dbReference type="InterPro" id="IPR050250">
    <property type="entry name" value="Macrolide_Exporter_MacB"/>
</dbReference>
<evidence type="ECO:0000256" key="2">
    <source>
        <dbReference type="ARBA" id="ARBA00022475"/>
    </source>
</evidence>
<feature type="transmembrane region" description="Helical" evidence="7">
    <location>
        <begin position="23"/>
        <end position="47"/>
    </location>
</feature>
<feature type="transmembrane region" description="Helical" evidence="7">
    <location>
        <begin position="224"/>
        <end position="249"/>
    </location>
</feature>
<sequence>MKQLGYYFMLVLRYRKKHLLETIYSLLAITISVILCYCSITVGFTLMNYGYEAVMIEQHGCEMEMDGFPVGAASIDGEDEWKPEDYRRMKKKLDALPEVRETYLKKGYSEYTDDDGNDKKELYYQLYVGAKDTSDLNGCAKQIEKDTGYAVRVNSEIATHLGQGTEEDSMARSAGNAIVAMIGALFASFVMLVIRNTMMLPVLERMKEYGVLRCVGMSKRQLSFMLAVEGVLLTLLSTVLGTAIGFALLRSCQGWINDCLMLRVPVRFHFYPLAVLYSCLLCIGVTLLALMEPARQAGNRSVQETLRGGVYGIRTGNGKKKSGRHTISHLFGRIFGVEWEYAARNMTRNPGNQIYMFIGLFISMVLFSVVFSSVETTYSTYENSMQGTHVEYTEAIEITGDCSVAEKKKICQDVSKLKGVKKTGLYRPGILHMPDYGQKKHFKNAEDADSWYSYVTAIGYDRDHLDGLKGQIVSGAIDYDKMVKENGIVLCDYKYNPKDEDGNVVREDVRLTDYKVGDTFPVLTNEAGNRVAGQLRMISGKLGKEPTLSDNAWLNKKSREYRKYEKNLERYWKKAGKLIEKNGYPLQKYKKMIKAWGNDYVVGIYNMKMTLEQIEVDRGNVVRLPIQAIIMEDTYNSAYLTEQWLQGGNSVGVLMADKTYDLYSTGKSSYFSMNSTGDGVVFVGIERDIRQAGKDLAAYIKELNNKSIDKKYVLVSDANGSGDLDWYQEDKGNTNREMELLEKGGAGIGAFILFVCLLQIFNVTAAGMTMRREEFYLLSVAGMSKGQMRKMLILEKAITCFFGILTGVCAGYGLSYLFLETFLNQDGGFADGTGGICFSWPAGKILITAGIVYILCLLSSLGKQRKEG</sequence>
<proteinExistence type="inferred from homology"/>
<feature type="transmembrane region" description="Helical" evidence="7">
    <location>
        <begin position="746"/>
        <end position="770"/>
    </location>
</feature>
<evidence type="ECO:0000313" key="9">
    <source>
        <dbReference type="EMBL" id="MBC8561657.1"/>
    </source>
</evidence>
<evidence type="ECO:0000256" key="7">
    <source>
        <dbReference type="SAM" id="Phobius"/>
    </source>
</evidence>
<evidence type="ECO:0000256" key="3">
    <source>
        <dbReference type="ARBA" id="ARBA00022692"/>
    </source>
</evidence>
<evidence type="ECO:0000256" key="5">
    <source>
        <dbReference type="ARBA" id="ARBA00023136"/>
    </source>
</evidence>
<organism evidence="9 10">
    <name type="scientific">Jutongia huaianensis</name>
    <dbReference type="NCBI Taxonomy" id="2763668"/>
    <lineage>
        <taxon>Bacteria</taxon>
        <taxon>Bacillati</taxon>
        <taxon>Bacillota</taxon>
        <taxon>Clostridia</taxon>
        <taxon>Lachnospirales</taxon>
        <taxon>Lachnospiraceae</taxon>
        <taxon>Jutongia</taxon>
    </lineage>
</organism>
<reference evidence="9 10" key="1">
    <citation type="submission" date="2020-08" db="EMBL/GenBank/DDBJ databases">
        <title>Genome public.</title>
        <authorList>
            <person name="Liu C."/>
            <person name="Sun Q."/>
        </authorList>
    </citation>
    <scope>NUCLEOTIDE SEQUENCE [LARGE SCALE GENOMIC DNA]</scope>
    <source>
        <strain evidence="9 10">NSJ-37</strain>
    </source>
</reference>
<gene>
    <name evidence="9" type="ORF">H8704_03265</name>
</gene>
<comment type="subcellular location">
    <subcellularLocation>
        <location evidence="1">Cell membrane</location>
        <topology evidence="1">Multi-pass membrane protein</topology>
    </subcellularLocation>
</comment>
<evidence type="ECO:0000256" key="1">
    <source>
        <dbReference type="ARBA" id="ARBA00004651"/>
    </source>
</evidence>
<dbReference type="Proteomes" id="UP000606193">
    <property type="component" value="Unassembled WGS sequence"/>
</dbReference>
<name>A0ABR7MZ50_9FIRM</name>
<dbReference type="InterPro" id="IPR003838">
    <property type="entry name" value="ABC3_permease_C"/>
</dbReference>
<dbReference type="RefSeq" id="WP_249297324.1">
    <property type="nucleotide sequence ID" value="NZ_JACRSX010000002.1"/>
</dbReference>
<protein>
    <submittedName>
        <fullName evidence="9">ABC transporter permease</fullName>
    </submittedName>
</protein>
<evidence type="ECO:0000256" key="6">
    <source>
        <dbReference type="ARBA" id="ARBA00038076"/>
    </source>
</evidence>
<feature type="domain" description="ABC3 transporter permease C-terminal" evidence="8">
    <location>
        <begin position="181"/>
        <end position="300"/>
    </location>
</feature>
<feature type="transmembrane region" description="Helical" evidence="7">
    <location>
        <begin position="354"/>
        <end position="374"/>
    </location>
</feature>
<feature type="transmembrane region" description="Helical" evidence="7">
    <location>
        <begin position="269"/>
        <end position="290"/>
    </location>
</feature>
<dbReference type="PANTHER" id="PTHR30572:SF4">
    <property type="entry name" value="ABC TRANSPORTER PERMEASE YTRF"/>
    <property type="match status" value="1"/>
</dbReference>
<feature type="transmembrane region" description="Helical" evidence="7">
    <location>
        <begin position="177"/>
        <end position="203"/>
    </location>
</feature>
<evidence type="ECO:0000259" key="8">
    <source>
        <dbReference type="Pfam" id="PF02687"/>
    </source>
</evidence>
<comment type="similarity">
    <text evidence="6">Belongs to the ABC-4 integral membrane protein family.</text>
</comment>
<keyword evidence="2" id="KW-1003">Cell membrane</keyword>
<evidence type="ECO:0000256" key="4">
    <source>
        <dbReference type="ARBA" id="ARBA00022989"/>
    </source>
</evidence>
<evidence type="ECO:0000313" key="10">
    <source>
        <dbReference type="Proteomes" id="UP000606193"/>
    </source>
</evidence>
<feature type="domain" description="ABC3 transporter permease C-terminal" evidence="8">
    <location>
        <begin position="748"/>
        <end position="861"/>
    </location>
</feature>
<keyword evidence="10" id="KW-1185">Reference proteome</keyword>
<keyword evidence="4 7" id="KW-1133">Transmembrane helix</keyword>
<dbReference type="PANTHER" id="PTHR30572">
    <property type="entry name" value="MEMBRANE COMPONENT OF TRANSPORTER-RELATED"/>
    <property type="match status" value="1"/>
</dbReference>
<keyword evidence="5 7" id="KW-0472">Membrane</keyword>
<feature type="transmembrane region" description="Helical" evidence="7">
    <location>
        <begin position="791"/>
        <end position="818"/>
    </location>
</feature>
<comment type="caution">
    <text evidence="9">The sequence shown here is derived from an EMBL/GenBank/DDBJ whole genome shotgun (WGS) entry which is preliminary data.</text>
</comment>
<dbReference type="Pfam" id="PF02687">
    <property type="entry name" value="FtsX"/>
    <property type="match status" value="2"/>
</dbReference>
<accession>A0ABR7MZ50</accession>
<keyword evidence="3 7" id="KW-0812">Transmembrane</keyword>
<dbReference type="EMBL" id="JACRSX010000002">
    <property type="protein sequence ID" value="MBC8561657.1"/>
    <property type="molecule type" value="Genomic_DNA"/>
</dbReference>